<proteinExistence type="predicted"/>
<evidence type="ECO:0000313" key="3">
    <source>
        <dbReference type="Proteomes" id="UP000250166"/>
    </source>
</evidence>
<protein>
    <submittedName>
        <fullName evidence="2">Uncharacterized protein</fullName>
    </submittedName>
</protein>
<organism evidence="2 3">
    <name type="scientific">Helicobacter fennelliae</name>
    <dbReference type="NCBI Taxonomy" id="215"/>
    <lineage>
        <taxon>Bacteria</taxon>
        <taxon>Pseudomonadati</taxon>
        <taxon>Campylobacterota</taxon>
        <taxon>Epsilonproteobacteria</taxon>
        <taxon>Campylobacterales</taxon>
        <taxon>Helicobacteraceae</taxon>
        <taxon>Helicobacter</taxon>
    </lineage>
</organism>
<dbReference type="EMBL" id="UAWL01000006">
    <property type="protein sequence ID" value="SQB98351.1"/>
    <property type="molecule type" value="Genomic_DNA"/>
</dbReference>
<feature type="transmembrane region" description="Helical" evidence="1">
    <location>
        <begin position="124"/>
        <end position="148"/>
    </location>
</feature>
<keyword evidence="1" id="KW-0812">Transmembrane</keyword>
<keyword evidence="1" id="KW-1133">Transmembrane helix</keyword>
<accession>A0A2X3BBT3</accession>
<name>A0A2X3BBT3_9HELI</name>
<evidence type="ECO:0000313" key="2">
    <source>
        <dbReference type="EMBL" id="SQB98351.1"/>
    </source>
</evidence>
<evidence type="ECO:0000256" key="1">
    <source>
        <dbReference type="SAM" id="Phobius"/>
    </source>
</evidence>
<reference evidence="2 3" key="1">
    <citation type="submission" date="2018-06" db="EMBL/GenBank/DDBJ databases">
        <authorList>
            <consortium name="Pathogen Informatics"/>
            <person name="Doyle S."/>
        </authorList>
    </citation>
    <scope>NUCLEOTIDE SEQUENCE [LARGE SCALE GENOMIC DNA]</scope>
    <source>
        <strain evidence="2 3">NCTC13102</strain>
    </source>
</reference>
<dbReference type="AlphaFoldDB" id="A0A2X3BBT3"/>
<feature type="transmembrane region" description="Helical" evidence="1">
    <location>
        <begin position="59"/>
        <end position="78"/>
    </location>
</feature>
<feature type="transmembrane region" description="Helical" evidence="1">
    <location>
        <begin position="26"/>
        <end position="47"/>
    </location>
</feature>
<sequence>MKIPLYSQLKLKLESKGIDSITSGQIAWLCFSGLVSFIIGFFCALYISANFNSFEAPRIFLFALVFIFLVLWSILTFIHRKFMPLGLCFTIFYLVSVFMKNATLLVIGVFIIILFWFLYNKLSIRIKLLLCATFLIFGSVWFILFFFLRIKSY</sequence>
<keyword evidence="1" id="KW-0472">Membrane</keyword>
<gene>
    <name evidence="2" type="ORF">NCTC13102_00808</name>
</gene>
<feature type="transmembrane region" description="Helical" evidence="1">
    <location>
        <begin position="90"/>
        <end position="118"/>
    </location>
</feature>
<dbReference type="Proteomes" id="UP000250166">
    <property type="component" value="Unassembled WGS sequence"/>
</dbReference>